<reference evidence="2" key="1">
    <citation type="journal article" date="2023" name="Nat. Plants">
        <title>Single-cell RNA sequencing provides a high-resolution roadmap for understanding the multicellular compartmentation of specialized metabolism.</title>
        <authorList>
            <person name="Sun S."/>
            <person name="Shen X."/>
            <person name="Li Y."/>
            <person name="Li Y."/>
            <person name="Wang S."/>
            <person name="Li R."/>
            <person name="Zhang H."/>
            <person name="Shen G."/>
            <person name="Guo B."/>
            <person name="Wei J."/>
            <person name="Xu J."/>
            <person name="St-Pierre B."/>
            <person name="Chen S."/>
            <person name="Sun C."/>
        </authorList>
    </citation>
    <scope>NUCLEOTIDE SEQUENCE [LARGE SCALE GENOMIC DNA]</scope>
</reference>
<accession>A0ACC0B8W8</accession>
<organism evidence="1 2">
    <name type="scientific">Catharanthus roseus</name>
    <name type="common">Madagascar periwinkle</name>
    <name type="synonym">Vinca rosea</name>
    <dbReference type="NCBI Taxonomy" id="4058"/>
    <lineage>
        <taxon>Eukaryota</taxon>
        <taxon>Viridiplantae</taxon>
        <taxon>Streptophyta</taxon>
        <taxon>Embryophyta</taxon>
        <taxon>Tracheophyta</taxon>
        <taxon>Spermatophyta</taxon>
        <taxon>Magnoliopsida</taxon>
        <taxon>eudicotyledons</taxon>
        <taxon>Gunneridae</taxon>
        <taxon>Pentapetalae</taxon>
        <taxon>asterids</taxon>
        <taxon>lamiids</taxon>
        <taxon>Gentianales</taxon>
        <taxon>Apocynaceae</taxon>
        <taxon>Rauvolfioideae</taxon>
        <taxon>Vinceae</taxon>
        <taxon>Catharanthinae</taxon>
        <taxon>Catharanthus</taxon>
    </lineage>
</organism>
<protein>
    <submittedName>
        <fullName evidence="1">Uncharacterized protein</fullName>
    </submittedName>
</protein>
<name>A0ACC0B8W8_CATRO</name>
<keyword evidence="2" id="KW-1185">Reference proteome</keyword>
<dbReference type="Proteomes" id="UP001060085">
    <property type="component" value="Linkage Group LG04"/>
</dbReference>
<comment type="caution">
    <text evidence="1">The sequence shown here is derived from an EMBL/GenBank/DDBJ whole genome shotgun (WGS) entry which is preliminary data.</text>
</comment>
<proteinExistence type="predicted"/>
<gene>
    <name evidence="1" type="ORF">M9H77_18861</name>
</gene>
<sequence length="130" mass="14041">MGLEEYKKRRRHSRTGCRGVVAKFLAITPVGLDQILELKANAERLHVETGSHILTDKQLMFEAADGSNKGHIYGFGLQSTTITAKRRGGSSSSMSLIPLISSVAGHEPISRGKGGYGDTCNKHMRSSPTS</sequence>
<dbReference type="EMBL" id="CM044704">
    <property type="protein sequence ID" value="KAI5669008.1"/>
    <property type="molecule type" value="Genomic_DNA"/>
</dbReference>
<evidence type="ECO:0000313" key="1">
    <source>
        <dbReference type="EMBL" id="KAI5669008.1"/>
    </source>
</evidence>
<evidence type="ECO:0000313" key="2">
    <source>
        <dbReference type="Proteomes" id="UP001060085"/>
    </source>
</evidence>